<name>A0A314L232_NICAT</name>
<keyword evidence="2" id="KW-1185">Reference proteome</keyword>
<organism evidence="1 2">
    <name type="scientific">Nicotiana attenuata</name>
    <name type="common">Coyote tobacco</name>
    <dbReference type="NCBI Taxonomy" id="49451"/>
    <lineage>
        <taxon>Eukaryota</taxon>
        <taxon>Viridiplantae</taxon>
        <taxon>Streptophyta</taxon>
        <taxon>Embryophyta</taxon>
        <taxon>Tracheophyta</taxon>
        <taxon>Spermatophyta</taxon>
        <taxon>Magnoliopsida</taxon>
        <taxon>eudicotyledons</taxon>
        <taxon>Gunneridae</taxon>
        <taxon>Pentapetalae</taxon>
        <taxon>asterids</taxon>
        <taxon>lamiids</taxon>
        <taxon>Solanales</taxon>
        <taxon>Solanaceae</taxon>
        <taxon>Nicotianoideae</taxon>
        <taxon>Nicotianeae</taxon>
        <taxon>Nicotiana</taxon>
    </lineage>
</organism>
<protein>
    <submittedName>
        <fullName evidence="1">Uncharacterized protein</fullName>
    </submittedName>
</protein>
<dbReference type="Proteomes" id="UP000187609">
    <property type="component" value="Unassembled WGS sequence"/>
</dbReference>
<reference evidence="1" key="1">
    <citation type="submission" date="2016-11" db="EMBL/GenBank/DDBJ databases">
        <title>The genome of Nicotiana attenuata.</title>
        <authorList>
            <person name="Xu S."/>
            <person name="Brockmoeller T."/>
            <person name="Gaquerel E."/>
            <person name="Navarro A."/>
            <person name="Kuhl H."/>
            <person name="Gase K."/>
            <person name="Ling Z."/>
            <person name="Zhou W."/>
            <person name="Kreitzer C."/>
            <person name="Stanke M."/>
            <person name="Tang H."/>
            <person name="Lyons E."/>
            <person name="Pandey P."/>
            <person name="Pandey S.P."/>
            <person name="Timmermann B."/>
            <person name="Baldwin I.T."/>
        </authorList>
    </citation>
    <scope>NUCLEOTIDE SEQUENCE [LARGE SCALE GENOMIC DNA]</scope>
    <source>
        <strain evidence="1">UT</strain>
    </source>
</reference>
<dbReference type="AlphaFoldDB" id="A0A314L232"/>
<accession>A0A314L232</accession>
<comment type="caution">
    <text evidence="1">The sequence shown here is derived from an EMBL/GenBank/DDBJ whole genome shotgun (WGS) entry which is preliminary data.</text>
</comment>
<dbReference type="Gramene" id="OIT35686">
    <property type="protein sequence ID" value="OIT35686"/>
    <property type="gene ID" value="A4A49_02370"/>
</dbReference>
<evidence type="ECO:0000313" key="2">
    <source>
        <dbReference type="Proteomes" id="UP000187609"/>
    </source>
</evidence>
<dbReference type="EMBL" id="MJEQ01000523">
    <property type="protein sequence ID" value="OIT35686.1"/>
    <property type="molecule type" value="Genomic_DNA"/>
</dbReference>
<proteinExistence type="predicted"/>
<evidence type="ECO:0000313" key="1">
    <source>
        <dbReference type="EMBL" id="OIT35686.1"/>
    </source>
</evidence>
<gene>
    <name evidence="1" type="ORF">A4A49_02370</name>
</gene>
<sequence>MFKPTKLVDTHHAMSCSIISSFFFNEKNESTSKFTAFVMFEKNDFLNLFLYLPLSNVVLEEGNWVKACEIFRIKQKCWDLHLI</sequence>